<evidence type="ECO:0000313" key="1">
    <source>
        <dbReference type="EMBL" id="KAK4434155.1"/>
    </source>
</evidence>
<name>A0AAE1YPS2_9LAMI</name>
<dbReference type="Proteomes" id="UP001293254">
    <property type="component" value="Unassembled WGS sequence"/>
</dbReference>
<reference evidence="1" key="1">
    <citation type="submission" date="2020-06" db="EMBL/GenBank/DDBJ databases">
        <authorList>
            <person name="Li T."/>
            <person name="Hu X."/>
            <person name="Zhang T."/>
            <person name="Song X."/>
            <person name="Zhang H."/>
            <person name="Dai N."/>
            <person name="Sheng W."/>
            <person name="Hou X."/>
            <person name="Wei L."/>
        </authorList>
    </citation>
    <scope>NUCLEOTIDE SEQUENCE</scope>
    <source>
        <strain evidence="1">3651</strain>
        <tissue evidence="1">Leaf</tissue>
    </source>
</reference>
<comment type="caution">
    <text evidence="1">The sequence shown here is derived from an EMBL/GenBank/DDBJ whole genome shotgun (WGS) entry which is preliminary data.</text>
</comment>
<organism evidence="1 2">
    <name type="scientific">Sesamum alatum</name>
    <dbReference type="NCBI Taxonomy" id="300844"/>
    <lineage>
        <taxon>Eukaryota</taxon>
        <taxon>Viridiplantae</taxon>
        <taxon>Streptophyta</taxon>
        <taxon>Embryophyta</taxon>
        <taxon>Tracheophyta</taxon>
        <taxon>Spermatophyta</taxon>
        <taxon>Magnoliopsida</taxon>
        <taxon>eudicotyledons</taxon>
        <taxon>Gunneridae</taxon>
        <taxon>Pentapetalae</taxon>
        <taxon>asterids</taxon>
        <taxon>lamiids</taxon>
        <taxon>Lamiales</taxon>
        <taxon>Pedaliaceae</taxon>
        <taxon>Sesamum</taxon>
    </lineage>
</organism>
<dbReference type="AlphaFoldDB" id="A0AAE1YPS2"/>
<reference evidence="1" key="2">
    <citation type="journal article" date="2024" name="Plant">
        <title>Genomic evolution and insights into agronomic trait innovations of Sesamum species.</title>
        <authorList>
            <person name="Miao H."/>
            <person name="Wang L."/>
            <person name="Qu L."/>
            <person name="Liu H."/>
            <person name="Sun Y."/>
            <person name="Le M."/>
            <person name="Wang Q."/>
            <person name="Wei S."/>
            <person name="Zheng Y."/>
            <person name="Lin W."/>
            <person name="Duan Y."/>
            <person name="Cao H."/>
            <person name="Xiong S."/>
            <person name="Wang X."/>
            <person name="Wei L."/>
            <person name="Li C."/>
            <person name="Ma Q."/>
            <person name="Ju M."/>
            <person name="Zhao R."/>
            <person name="Li G."/>
            <person name="Mu C."/>
            <person name="Tian Q."/>
            <person name="Mei H."/>
            <person name="Zhang T."/>
            <person name="Gao T."/>
            <person name="Zhang H."/>
        </authorList>
    </citation>
    <scope>NUCLEOTIDE SEQUENCE</scope>
    <source>
        <strain evidence="1">3651</strain>
    </source>
</reference>
<dbReference type="EMBL" id="JACGWO010000002">
    <property type="protein sequence ID" value="KAK4434155.1"/>
    <property type="molecule type" value="Genomic_DNA"/>
</dbReference>
<sequence length="112" mass="12742">MNLFFLCASLSQPPQKCLKPPLVSRTSQRTVPDRRIWPTRIDTVSPEVTKNVNTTPSRFCRHRIRGTTPYIGRSNSIGIYTKPSNRARSSQPCTIRGLSTRILKMLLKTQIT</sequence>
<proteinExistence type="predicted"/>
<keyword evidence="2" id="KW-1185">Reference proteome</keyword>
<accession>A0AAE1YPS2</accession>
<protein>
    <submittedName>
        <fullName evidence="1">Uncharacterized protein</fullName>
    </submittedName>
</protein>
<gene>
    <name evidence="1" type="ORF">Salat_0578200</name>
</gene>
<evidence type="ECO:0000313" key="2">
    <source>
        <dbReference type="Proteomes" id="UP001293254"/>
    </source>
</evidence>